<organism evidence="1 2">
    <name type="scientific">Atribacter laminatus</name>
    <dbReference type="NCBI Taxonomy" id="2847778"/>
    <lineage>
        <taxon>Bacteria</taxon>
        <taxon>Pseudomonadati</taxon>
        <taxon>Atribacterota</taxon>
        <taxon>Atribacteria</taxon>
        <taxon>Atribacterales</taxon>
        <taxon>Atribacteraceae</taxon>
        <taxon>Atribacter</taxon>
    </lineage>
</organism>
<name>A0A7T1AMI8_ATRLM</name>
<reference evidence="1 2" key="1">
    <citation type="journal article" date="2021" name="Nat. Commun.">
        <title>Isolation of a member of the candidate phylum Atribacteria reveals a unique cell membrane structure.</title>
        <authorList>
            <person name="Taiki K."/>
            <person name="Nobu M.K."/>
            <person name="Kusada H."/>
            <person name="Meng X.-Y."/>
            <person name="Hosoki N."/>
            <person name="Uematsu K."/>
            <person name="Yoshioka H."/>
            <person name="Kamagata Y."/>
            <person name="Tamaki H."/>
        </authorList>
    </citation>
    <scope>NUCLEOTIDE SEQUENCE [LARGE SCALE GENOMIC DNA]</scope>
    <source>
        <strain evidence="1 2">RT761</strain>
    </source>
</reference>
<evidence type="ECO:0000313" key="1">
    <source>
        <dbReference type="EMBL" id="QPM68651.1"/>
    </source>
</evidence>
<keyword evidence="2" id="KW-1185">Reference proteome</keyword>
<dbReference type="EMBL" id="CP065383">
    <property type="protein sequence ID" value="QPM68651.1"/>
    <property type="molecule type" value="Genomic_DNA"/>
</dbReference>
<dbReference type="AlphaFoldDB" id="A0A7T1AMI8"/>
<protein>
    <submittedName>
        <fullName evidence="1">Uncharacterized protein</fullName>
    </submittedName>
</protein>
<accession>A0A7T1AMI8</accession>
<gene>
    <name evidence="1" type="ORF">RT761_01873</name>
</gene>
<proteinExistence type="predicted"/>
<dbReference type="Proteomes" id="UP000594463">
    <property type="component" value="Chromosome"/>
</dbReference>
<dbReference type="KEGG" id="alam:RT761_01873"/>
<dbReference type="RefSeq" id="WP_218111147.1">
    <property type="nucleotide sequence ID" value="NZ_CP065383.1"/>
</dbReference>
<evidence type="ECO:0000313" key="2">
    <source>
        <dbReference type="Proteomes" id="UP000594463"/>
    </source>
</evidence>
<sequence length="94" mass="10957">MNEFETKILDEKKNIRNLENEIIPNQYNFDQYSPIDGKLIKTCDKIAAFLETYFSIINGVASPQLIEAKGKLFNELKDRKLDGIDIFLIIDLFR</sequence>